<proteinExistence type="inferred from homology"/>
<evidence type="ECO:0000313" key="3">
    <source>
        <dbReference type="EMBL" id="ADU26021.1"/>
    </source>
</evidence>
<dbReference type="PANTHER" id="PTHR34039:SF1">
    <property type="entry name" value="UPF0102 PROTEIN YRAN"/>
    <property type="match status" value="1"/>
</dbReference>
<dbReference type="Gene3D" id="3.40.1350.10">
    <property type="match status" value="1"/>
</dbReference>
<dbReference type="SUPFAM" id="SSF52980">
    <property type="entry name" value="Restriction endonuclease-like"/>
    <property type="match status" value="1"/>
</dbReference>
<protein>
    <recommendedName>
        <fullName evidence="2">UPF0102 protein Ethha_0436</fullName>
    </recommendedName>
</protein>
<dbReference type="GO" id="GO:0003676">
    <property type="term" value="F:nucleic acid binding"/>
    <property type="evidence" value="ECO:0007669"/>
    <property type="project" value="InterPro"/>
</dbReference>
<accession>E6U8N0</accession>
<dbReference type="EMBL" id="CP002400">
    <property type="protein sequence ID" value="ADU26021.1"/>
    <property type="molecule type" value="Genomic_DNA"/>
</dbReference>
<dbReference type="AlphaFoldDB" id="E6U8N0"/>
<dbReference type="InterPro" id="IPR011856">
    <property type="entry name" value="tRNA_endonuc-like_dom_sf"/>
</dbReference>
<organism evidence="3 4">
    <name type="scientific">Ethanoligenens harbinense (strain DSM 18485 / JCM 12961 / CGMCC 1.5033 / YUAN-3)</name>
    <dbReference type="NCBI Taxonomy" id="663278"/>
    <lineage>
        <taxon>Bacteria</taxon>
        <taxon>Bacillati</taxon>
        <taxon>Bacillota</taxon>
        <taxon>Clostridia</taxon>
        <taxon>Eubacteriales</taxon>
        <taxon>Oscillospiraceae</taxon>
        <taxon>Ethanoligenens</taxon>
    </lineage>
</organism>
<evidence type="ECO:0000256" key="1">
    <source>
        <dbReference type="ARBA" id="ARBA00006738"/>
    </source>
</evidence>
<dbReference type="PANTHER" id="PTHR34039">
    <property type="entry name" value="UPF0102 PROTEIN YRAN"/>
    <property type="match status" value="1"/>
</dbReference>
<dbReference type="CDD" id="cd20736">
    <property type="entry name" value="PoNe_Nuclease"/>
    <property type="match status" value="1"/>
</dbReference>
<comment type="similarity">
    <text evidence="1 2">Belongs to the UPF0102 family.</text>
</comment>
<dbReference type="HAMAP" id="MF_00048">
    <property type="entry name" value="UPF0102"/>
    <property type="match status" value="1"/>
</dbReference>
<reference evidence="3 4" key="1">
    <citation type="submission" date="2010-12" db="EMBL/GenBank/DDBJ databases">
        <title>Complete sequence of Ethanoligenens harbinense YUAN-3.</title>
        <authorList>
            <person name="Lucas S."/>
            <person name="Copeland A."/>
            <person name="Lapidus A."/>
            <person name="Cheng J.-F."/>
            <person name="Bruce D."/>
            <person name="Goodwin L."/>
            <person name="Pitluck S."/>
            <person name="Chertkov O."/>
            <person name="Misra M."/>
            <person name="Detter J.C."/>
            <person name="Han C."/>
            <person name="Tapia R."/>
            <person name="Land M."/>
            <person name="Hauser L."/>
            <person name="Jeffries C."/>
            <person name="Kyrpides N."/>
            <person name="Ivanova N."/>
            <person name="Mikhailova N."/>
            <person name="Wang A."/>
            <person name="Mouttaki H."/>
            <person name="He Z."/>
            <person name="Zhou J."/>
            <person name="Hemme C.L."/>
            <person name="Woyke T."/>
        </authorList>
    </citation>
    <scope>NUCLEOTIDE SEQUENCE [LARGE SCALE GENOMIC DNA]</scope>
    <source>
        <strain evidence="4">DSM 18485 / JCM 12961 / CGMCC 1.5033 / YUAN-3</strain>
    </source>
</reference>
<dbReference type="InterPro" id="IPR003509">
    <property type="entry name" value="UPF0102_YraN-like"/>
</dbReference>
<dbReference type="Proteomes" id="UP000001551">
    <property type="component" value="Chromosome"/>
</dbReference>
<dbReference type="NCBIfam" id="TIGR00252">
    <property type="entry name" value="YraN family protein"/>
    <property type="match status" value="1"/>
</dbReference>
<gene>
    <name evidence="3" type="ordered locus">Ethha_0436</name>
</gene>
<dbReference type="Pfam" id="PF02021">
    <property type="entry name" value="UPF0102"/>
    <property type="match status" value="1"/>
</dbReference>
<dbReference type="RefSeq" id="WP_013484402.1">
    <property type="nucleotide sequence ID" value="NC_014828.1"/>
</dbReference>
<dbReference type="HOGENOM" id="CLU_115353_2_1_9"/>
<evidence type="ECO:0000256" key="2">
    <source>
        <dbReference type="HAMAP-Rule" id="MF_00048"/>
    </source>
</evidence>
<dbReference type="eggNOG" id="COG0792">
    <property type="taxonomic scope" value="Bacteria"/>
</dbReference>
<evidence type="ECO:0000313" key="4">
    <source>
        <dbReference type="Proteomes" id="UP000001551"/>
    </source>
</evidence>
<sequence length="125" mass="13821">MQARDIGALGERAAAVWLREHGYTIVGANVRTRFGEIDLIAEDGTCLAFVEVKTRAPNARFLPREAVDARKQARIVRTALLYLSTHTTPLQPRFDVMEILPGAGGDFARCTIRHIPNAFTAQSPF</sequence>
<name>E6U8N0_ETHHY</name>
<keyword evidence="4" id="KW-1185">Reference proteome</keyword>
<dbReference type="InterPro" id="IPR011335">
    <property type="entry name" value="Restrct_endonuc-II-like"/>
</dbReference>
<dbReference type="STRING" id="663278.Ethha_0436"/>
<dbReference type="KEGG" id="eha:Ethha_0436"/>